<feature type="transmembrane region" description="Helical" evidence="7">
    <location>
        <begin position="288"/>
        <end position="307"/>
    </location>
</feature>
<feature type="binding site" evidence="6">
    <location>
        <position position="293"/>
    </location>
    <ligand>
        <name>Zn(2+)</name>
        <dbReference type="ChEBI" id="CHEBI:29105"/>
    </ligand>
</feature>
<comment type="subcellular location">
    <subcellularLocation>
        <location evidence="1">Membrane</location>
        <topology evidence="1">Multi-pass membrane protein</topology>
    </subcellularLocation>
</comment>
<dbReference type="PANTHER" id="PTHR20855">
    <property type="entry name" value="ADIPOR/PROGESTIN RECEPTOR-RELATED"/>
    <property type="match status" value="1"/>
</dbReference>
<dbReference type="Pfam" id="PF03006">
    <property type="entry name" value="HlyIII"/>
    <property type="match status" value="1"/>
</dbReference>
<evidence type="ECO:0000313" key="8">
    <source>
        <dbReference type="EMBL" id="CAI0653359.1"/>
    </source>
</evidence>
<feature type="binding site" evidence="6">
    <location>
        <position position="146"/>
    </location>
    <ligand>
        <name>Zn(2+)</name>
        <dbReference type="ChEBI" id="CHEBI:29105"/>
    </ligand>
</feature>
<feature type="transmembrane region" description="Helical" evidence="7">
    <location>
        <begin position="192"/>
        <end position="211"/>
    </location>
</feature>
<feature type="transmembrane region" description="Helical" evidence="7">
    <location>
        <begin position="258"/>
        <end position="276"/>
    </location>
</feature>
<keyword evidence="6" id="KW-0479">Metal-binding</keyword>
<keyword evidence="6" id="KW-0862">Zinc</keyword>
<sequence length="364" mass="40554">MAALLSTSALRRRLQKAFGGESAGRRLRSWGGQAEAPEKQTKVSALLRWEELPEWQQCGSEHIKTGYRKACFSVWECFHSWTYVHNETINIYSHIIGAILFTFLPLLIFGDAISPRWTTACTSDIVVCSIYALGVTVCFVLSTAFHTFMSHSEPYYLAGIKADFHGVLALMWSSTTPLAHYTFPCSPRTRDAYVLLTGTLAALCAAATTRPNLGAVHLGHHRAALFATFGAAAFVLPIGHGALVFGAGVEWARVGGPWILATAGCNALAVLVYWAKFPELWFPRTFDLFGASHQIMHVMMLIAFRFLPQRSRTRRLSSWLLIIDITRGWCVDAEADQDIFGYFHRGTLAEEDKVGKDATWERSR</sequence>
<evidence type="ECO:0008006" key="10">
    <source>
        <dbReference type="Google" id="ProtNLM"/>
    </source>
</evidence>
<dbReference type="PANTHER" id="PTHR20855:SF52">
    <property type="entry name" value="ADIPONECTIN RECEPTOR PROTEIN"/>
    <property type="match status" value="1"/>
</dbReference>
<dbReference type="EMBL" id="CAMGZC010001641">
    <property type="protein sequence ID" value="CAI0653359.1"/>
    <property type="molecule type" value="Genomic_DNA"/>
</dbReference>
<protein>
    <recommendedName>
        <fullName evidence="10">Hemolysin-III related</fullName>
    </recommendedName>
</protein>
<reference evidence="8" key="1">
    <citation type="submission" date="2022-08" db="EMBL/GenBank/DDBJ databases">
        <authorList>
            <person name="Giroux E."/>
            <person name="Giroux E."/>
        </authorList>
    </citation>
    <scope>NUCLEOTIDE SEQUENCE</scope>
    <source>
        <strain evidence="8">H1091258</strain>
    </source>
</reference>
<feature type="transmembrane region" description="Helical" evidence="7">
    <location>
        <begin position="125"/>
        <end position="149"/>
    </location>
</feature>
<keyword evidence="5 7" id="KW-0472">Membrane</keyword>
<accession>A0A9W4S604</accession>
<feature type="transmembrane region" description="Helical" evidence="7">
    <location>
        <begin position="91"/>
        <end position="113"/>
    </location>
</feature>
<comment type="caution">
    <text evidence="8">The sequence shown here is derived from an EMBL/GenBank/DDBJ whole genome shotgun (WGS) entry which is preliminary data.</text>
</comment>
<gene>
    <name evidence="8" type="ORF">CGXH109_LOCUS126805</name>
</gene>
<dbReference type="InterPro" id="IPR004254">
    <property type="entry name" value="AdipoR/HlyIII-related"/>
</dbReference>
<evidence type="ECO:0000256" key="5">
    <source>
        <dbReference type="ARBA" id="ARBA00023136"/>
    </source>
</evidence>
<name>A0A9W4S604_9PEZI</name>
<evidence type="ECO:0000256" key="7">
    <source>
        <dbReference type="SAM" id="Phobius"/>
    </source>
</evidence>
<keyword evidence="3 7" id="KW-0812">Transmembrane</keyword>
<comment type="similarity">
    <text evidence="2">Belongs to the ADIPOR family.</text>
</comment>
<evidence type="ECO:0000256" key="1">
    <source>
        <dbReference type="ARBA" id="ARBA00004141"/>
    </source>
</evidence>
<dbReference type="GO" id="GO:0046872">
    <property type="term" value="F:metal ion binding"/>
    <property type="evidence" value="ECO:0007669"/>
    <property type="project" value="UniProtKB-KW"/>
</dbReference>
<evidence type="ECO:0000313" key="9">
    <source>
        <dbReference type="Proteomes" id="UP001152533"/>
    </source>
</evidence>
<evidence type="ECO:0000256" key="4">
    <source>
        <dbReference type="ARBA" id="ARBA00022989"/>
    </source>
</evidence>
<organism evidence="8 9">
    <name type="scientific">Colletotrichum noveboracense</name>
    <dbReference type="NCBI Taxonomy" id="2664923"/>
    <lineage>
        <taxon>Eukaryota</taxon>
        <taxon>Fungi</taxon>
        <taxon>Dikarya</taxon>
        <taxon>Ascomycota</taxon>
        <taxon>Pezizomycotina</taxon>
        <taxon>Sordariomycetes</taxon>
        <taxon>Hypocreomycetidae</taxon>
        <taxon>Glomerellales</taxon>
        <taxon>Glomerellaceae</taxon>
        <taxon>Colletotrichum</taxon>
        <taxon>Colletotrichum gloeosporioides species complex</taxon>
    </lineage>
</organism>
<dbReference type="Proteomes" id="UP001152533">
    <property type="component" value="Unassembled WGS sequence"/>
</dbReference>
<dbReference type="AlphaFoldDB" id="A0A9W4S604"/>
<proteinExistence type="inferred from homology"/>
<evidence type="ECO:0000256" key="2">
    <source>
        <dbReference type="ARBA" id="ARBA00007018"/>
    </source>
</evidence>
<dbReference type="GO" id="GO:0016020">
    <property type="term" value="C:membrane"/>
    <property type="evidence" value="ECO:0007669"/>
    <property type="project" value="UniProtKB-SubCell"/>
</dbReference>
<feature type="binding site" evidence="6">
    <location>
        <position position="297"/>
    </location>
    <ligand>
        <name>Zn(2+)</name>
        <dbReference type="ChEBI" id="CHEBI:29105"/>
    </ligand>
</feature>
<dbReference type="GO" id="GO:0006882">
    <property type="term" value="P:intracellular zinc ion homeostasis"/>
    <property type="evidence" value="ECO:0007669"/>
    <property type="project" value="TreeGrafter"/>
</dbReference>
<evidence type="ECO:0000256" key="6">
    <source>
        <dbReference type="PIRSR" id="PIRSR604254-1"/>
    </source>
</evidence>
<feature type="transmembrane region" description="Helical" evidence="7">
    <location>
        <begin position="223"/>
        <end position="246"/>
    </location>
</feature>
<keyword evidence="4 7" id="KW-1133">Transmembrane helix</keyword>
<evidence type="ECO:0000256" key="3">
    <source>
        <dbReference type="ARBA" id="ARBA00022692"/>
    </source>
</evidence>
<keyword evidence="9" id="KW-1185">Reference proteome</keyword>
<dbReference type="GO" id="GO:0038023">
    <property type="term" value="F:signaling receptor activity"/>
    <property type="evidence" value="ECO:0007669"/>
    <property type="project" value="TreeGrafter"/>
</dbReference>